<comment type="caution">
    <text evidence="1">The sequence shown here is derived from an EMBL/GenBank/DDBJ whole genome shotgun (WGS) entry which is preliminary data.</text>
</comment>
<accession>A0A7W8C4N5</accession>
<sequence>MQHRNWHHDFEYSDRLINTGIGTEEFFKAIEVALPPVVSRAELARITGGLISAKTLSNEDALQKGPRERVRAGAKVGYTKASAIAYLRKKIKYLQQHKC</sequence>
<dbReference type="EMBL" id="JACHGO010000005">
    <property type="protein sequence ID" value="MBB5143685.1"/>
    <property type="molecule type" value="Genomic_DNA"/>
</dbReference>
<evidence type="ECO:0000313" key="1">
    <source>
        <dbReference type="EMBL" id="MBB5143685.1"/>
    </source>
</evidence>
<reference evidence="1 2" key="1">
    <citation type="submission" date="2020-08" db="EMBL/GenBank/DDBJ databases">
        <title>Genomic Encyclopedia of Type Strains, Phase IV (KMG-IV): sequencing the most valuable type-strain genomes for metagenomic binning, comparative biology and taxonomic classification.</title>
        <authorList>
            <person name="Goeker M."/>
        </authorList>
    </citation>
    <scope>NUCLEOTIDE SEQUENCE [LARGE SCALE GENOMIC DNA]</scope>
    <source>
        <strain evidence="1 2">DSM 11275</strain>
    </source>
</reference>
<dbReference type="Proteomes" id="UP000539075">
    <property type="component" value="Unassembled WGS sequence"/>
</dbReference>
<gene>
    <name evidence="1" type="ORF">HNQ38_001785</name>
</gene>
<organism evidence="1 2">
    <name type="scientific">Desulfovibrio intestinalis</name>
    <dbReference type="NCBI Taxonomy" id="58621"/>
    <lineage>
        <taxon>Bacteria</taxon>
        <taxon>Pseudomonadati</taxon>
        <taxon>Thermodesulfobacteriota</taxon>
        <taxon>Desulfovibrionia</taxon>
        <taxon>Desulfovibrionales</taxon>
        <taxon>Desulfovibrionaceae</taxon>
        <taxon>Desulfovibrio</taxon>
    </lineage>
</organism>
<protein>
    <recommendedName>
        <fullName evidence="3">DNA-binding protein</fullName>
    </recommendedName>
</protein>
<name>A0A7W8C4N5_9BACT</name>
<keyword evidence="2" id="KW-1185">Reference proteome</keyword>
<dbReference type="AlphaFoldDB" id="A0A7W8C4N5"/>
<evidence type="ECO:0008006" key="3">
    <source>
        <dbReference type="Google" id="ProtNLM"/>
    </source>
</evidence>
<evidence type="ECO:0000313" key="2">
    <source>
        <dbReference type="Proteomes" id="UP000539075"/>
    </source>
</evidence>
<dbReference type="RefSeq" id="WP_183719439.1">
    <property type="nucleotide sequence ID" value="NZ_JACHGO010000005.1"/>
</dbReference>
<proteinExistence type="predicted"/>